<evidence type="ECO:0000313" key="8">
    <source>
        <dbReference type="EnsemblProtists" id="PYU1_T010770"/>
    </source>
</evidence>
<protein>
    <recommendedName>
        <fullName evidence="10">Transmembrane protein</fullName>
    </recommendedName>
</protein>
<feature type="transmembrane region" description="Helical" evidence="7">
    <location>
        <begin position="363"/>
        <end position="387"/>
    </location>
</feature>
<evidence type="ECO:0008006" key="10">
    <source>
        <dbReference type="Google" id="ProtNLM"/>
    </source>
</evidence>
<organism evidence="8 9">
    <name type="scientific">Globisporangium ultimum (strain ATCC 200006 / CBS 805.95 / DAOM BR144)</name>
    <name type="common">Pythium ultimum</name>
    <dbReference type="NCBI Taxonomy" id="431595"/>
    <lineage>
        <taxon>Eukaryota</taxon>
        <taxon>Sar</taxon>
        <taxon>Stramenopiles</taxon>
        <taxon>Oomycota</taxon>
        <taxon>Peronosporomycetes</taxon>
        <taxon>Pythiales</taxon>
        <taxon>Pythiaceae</taxon>
        <taxon>Globisporangium</taxon>
    </lineage>
</organism>
<sequence>MCSRVIVELHSTDFSPPRASSILALPPPRERQNAIDGFRFVAGEHFYNHEMFGSIRKGGTVKLVSKECTGLAVAVAMSAFAYATLTSVIVPLMTRQLMLNRQESLAMRRLVELPMALSFFFGVLSDSHPVVGLRRKSYMVIGSLVYAASVIIIAAVSNRFGAVAETIDRPSDASIVVVVILCAFASVGCILTFLSVHTQVIEFSQREPLKKRGVFQASYLILRRLASLGASLFTCATLRSADGDPRIHSTITILLLAFVAILPLPMVWNFWREEMAPPVFNASLSIRMKGQWRILQQRAIWSTLAFICVFTLFLGVKFTDSLEIIKNWAGASADNYVLIKSIQDLVALATIVIWRHWFMNRHWRIFFCLGPVFTIVPSLFVSIFVALDVVRDRVFYRLFTSLGFASDGVAALMNIVPLTEIIPEGSEASTVGIVLSFERLISTFDSTNNNGLFQGAHFIDQDQVPLDTAHVRSSVLLSLVLNYGINACALMGLVLLPNQKLDAQQLRIYGGFTKAAASSVAGFGLLLFGYSAVINVMSFAPSLSCYKLVDGDGCT</sequence>
<feature type="transmembrane region" description="Helical" evidence="7">
    <location>
        <begin position="299"/>
        <end position="316"/>
    </location>
</feature>
<keyword evidence="9" id="KW-1185">Reference proteome</keyword>
<dbReference type="InParanoid" id="K3X0M1"/>
<evidence type="ECO:0000256" key="1">
    <source>
        <dbReference type="ARBA" id="ARBA00004141"/>
    </source>
</evidence>
<evidence type="ECO:0000256" key="6">
    <source>
        <dbReference type="ARBA" id="ARBA00023136"/>
    </source>
</evidence>
<feature type="transmembrane region" description="Helical" evidence="7">
    <location>
        <begin position="137"/>
        <end position="161"/>
    </location>
</feature>
<reference evidence="9" key="1">
    <citation type="journal article" date="2010" name="Genome Biol.">
        <title>Genome sequence of the necrotrophic plant pathogen Pythium ultimum reveals original pathogenicity mechanisms and effector repertoire.</title>
        <authorList>
            <person name="Levesque C.A."/>
            <person name="Brouwer H."/>
            <person name="Cano L."/>
            <person name="Hamilton J.P."/>
            <person name="Holt C."/>
            <person name="Huitema E."/>
            <person name="Raffaele S."/>
            <person name="Robideau G.P."/>
            <person name="Thines M."/>
            <person name="Win J."/>
            <person name="Zerillo M.M."/>
            <person name="Beakes G.W."/>
            <person name="Boore J.L."/>
            <person name="Busam D."/>
            <person name="Dumas B."/>
            <person name="Ferriera S."/>
            <person name="Fuerstenberg S.I."/>
            <person name="Gachon C.M."/>
            <person name="Gaulin E."/>
            <person name="Govers F."/>
            <person name="Grenville-Briggs L."/>
            <person name="Horner N."/>
            <person name="Hostetler J."/>
            <person name="Jiang R.H."/>
            <person name="Johnson J."/>
            <person name="Krajaejun T."/>
            <person name="Lin H."/>
            <person name="Meijer H.J."/>
            <person name="Moore B."/>
            <person name="Morris P."/>
            <person name="Phuntmart V."/>
            <person name="Puiu D."/>
            <person name="Shetty J."/>
            <person name="Stajich J.E."/>
            <person name="Tripathy S."/>
            <person name="Wawra S."/>
            <person name="van West P."/>
            <person name="Whitty B.R."/>
            <person name="Coutinho P.M."/>
            <person name="Henrissat B."/>
            <person name="Martin F."/>
            <person name="Thomas P.D."/>
            <person name="Tyler B.M."/>
            <person name="De Vries R.P."/>
            <person name="Kamoun S."/>
            <person name="Yandell M."/>
            <person name="Tisserat N."/>
            <person name="Buell C.R."/>
        </authorList>
    </citation>
    <scope>NUCLEOTIDE SEQUENCE</scope>
    <source>
        <strain evidence="9">DAOM:BR144</strain>
    </source>
</reference>
<dbReference type="InterPro" id="IPR036259">
    <property type="entry name" value="MFS_trans_sf"/>
</dbReference>
<dbReference type="AlphaFoldDB" id="K3X0M1"/>
<dbReference type="Pfam" id="PF03092">
    <property type="entry name" value="BT1"/>
    <property type="match status" value="1"/>
</dbReference>
<dbReference type="eggNOG" id="ENOG502RVIG">
    <property type="taxonomic scope" value="Eukaryota"/>
</dbReference>
<keyword evidence="4 7" id="KW-0812">Transmembrane</keyword>
<accession>K3X0M1</accession>
<keyword evidence="5 7" id="KW-1133">Transmembrane helix</keyword>
<reference evidence="9" key="2">
    <citation type="submission" date="2010-04" db="EMBL/GenBank/DDBJ databases">
        <authorList>
            <person name="Buell R."/>
            <person name="Hamilton J."/>
            <person name="Hostetler J."/>
        </authorList>
    </citation>
    <scope>NUCLEOTIDE SEQUENCE [LARGE SCALE GENOMIC DNA]</scope>
    <source>
        <strain evidence="9">DAOM:BR144</strain>
    </source>
</reference>
<evidence type="ECO:0000256" key="7">
    <source>
        <dbReference type="SAM" id="Phobius"/>
    </source>
</evidence>
<dbReference type="GO" id="GO:0016020">
    <property type="term" value="C:membrane"/>
    <property type="evidence" value="ECO:0007669"/>
    <property type="project" value="UniProtKB-SubCell"/>
</dbReference>
<dbReference type="InterPro" id="IPR039309">
    <property type="entry name" value="BT1"/>
</dbReference>
<evidence type="ECO:0000256" key="4">
    <source>
        <dbReference type="ARBA" id="ARBA00022692"/>
    </source>
</evidence>
<feature type="transmembrane region" description="Helical" evidence="7">
    <location>
        <begin position="337"/>
        <end position="357"/>
    </location>
</feature>
<feature type="transmembrane region" description="Helical" evidence="7">
    <location>
        <begin position="508"/>
        <end position="533"/>
    </location>
</feature>
<dbReference type="SUPFAM" id="SSF103473">
    <property type="entry name" value="MFS general substrate transporter"/>
    <property type="match status" value="1"/>
</dbReference>
<proteinExistence type="inferred from homology"/>
<name>K3X0M1_GLOUD</name>
<comment type="similarity">
    <text evidence="2">Belongs to the major facilitator superfamily. Folate-biopterin transporter (TC 2.A.71) family.</text>
</comment>
<dbReference type="HOGENOM" id="CLU_018801_7_1_1"/>
<feature type="transmembrane region" description="Helical" evidence="7">
    <location>
        <begin position="106"/>
        <end position="125"/>
    </location>
</feature>
<evidence type="ECO:0000256" key="5">
    <source>
        <dbReference type="ARBA" id="ARBA00022989"/>
    </source>
</evidence>
<dbReference type="EnsemblProtists" id="PYU1_T010770">
    <property type="protein sequence ID" value="PYU1_T010770"/>
    <property type="gene ID" value="PYU1_G010747"/>
</dbReference>
<keyword evidence="6 7" id="KW-0472">Membrane</keyword>
<comment type="subcellular location">
    <subcellularLocation>
        <location evidence="1">Membrane</location>
        <topology evidence="1">Multi-pass membrane protein</topology>
    </subcellularLocation>
</comment>
<dbReference type="PANTHER" id="PTHR31585:SF5">
    <property type="entry name" value="RNA-BINDING S4 DOMAIN-CONTAINING PROTEIN"/>
    <property type="match status" value="1"/>
</dbReference>
<dbReference type="VEuPathDB" id="FungiDB:PYU1_G010747"/>
<reference evidence="8" key="3">
    <citation type="submission" date="2015-02" db="UniProtKB">
        <authorList>
            <consortium name="EnsemblProtists"/>
        </authorList>
    </citation>
    <scope>IDENTIFICATION</scope>
    <source>
        <strain evidence="8">DAOM BR144</strain>
    </source>
</reference>
<feature type="transmembrane region" description="Helical" evidence="7">
    <location>
        <begin position="71"/>
        <end position="94"/>
    </location>
</feature>
<dbReference type="PANTHER" id="PTHR31585">
    <property type="entry name" value="FOLATE-BIOPTERIN TRANSPORTER 1, CHLOROPLASTIC"/>
    <property type="match status" value="1"/>
</dbReference>
<evidence type="ECO:0000313" key="9">
    <source>
        <dbReference type="Proteomes" id="UP000019132"/>
    </source>
</evidence>
<keyword evidence="3" id="KW-0813">Transport</keyword>
<evidence type="ECO:0000256" key="2">
    <source>
        <dbReference type="ARBA" id="ARBA00007015"/>
    </source>
</evidence>
<evidence type="ECO:0000256" key="3">
    <source>
        <dbReference type="ARBA" id="ARBA00022448"/>
    </source>
</evidence>
<feature type="transmembrane region" description="Helical" evidence="7">
    <location>
        <begin position="475"/>
        <end position="496"/>
    </location>
</feature>
<feature type="transmembrane region" description="Helical" evidence="7">
    <location>
        <begin position="250"/>
        <end position="271"/>
    </location>
</feature>
<feature type="transmembrane region" description="Helical" evidence="7">
    <location>
        <begin position="173"/>
        <end position="197"/>
    </location>
</feature>
<dbReference type="EMBL" id="GL376592">
    <property type="status" value="NOT_ANNOTATED_CDS"/>
    <property type="molecule type" value="Genomic_DNA"/>
</dbReference>
<dbReference type="Proteomes" id="UP000019132">
    <property type="component" value="Unassembled WGS sequence"/>
</dbReference>